<keyword evidence="1" id="KW-0732">Signal</keyword>
<evidence type="ECO:0000313" key="2">
    <source>
        <dbReference type="EMBL" id="EPR69864.1"/>
    </source>
</evidence>
<dbReference type="AlphaFoldDB" id="S7WSX1"/>
<feature type="chain" id="PRO_5004547028" evidence="1">
    <location>
        <begin position="22"/>
        <end position="192"/>
    </location>
</feature>
<dbReference type="EMBL" id="ATNM01000057">
    <property type="protein sequence ID" value="EPR69864.1"/>
    <property type="molecule type" value="Genomic_DNA"/>
</dbReference>
<sequence length="192" mass="21827">MKVLKFTAFLMAWLCFSPVQVFSQKIASGSYYQEVSQKIDLPLNAGLDVVKLFKHGNTIKAITSHGIFYNQKDKWTGQPYVSGIINATADNSQTVWMNNDKTIWSEKGERIPNPPRTHGRQSITSTHWIDNNTLLAGTTHGLYSWNGTWEKVTTFSDIKINAITQDNEGIIWIAADEGLWQKNQAYGWTWIK</sequence>
<dbReference type="eggNOG" id="COG3292">
    <property type="taxonomic scope" value="Bacteria"/>
</dbReference>
<organism evidence="2 3">
    <name type="scientific">Cyclobacterium qasimii M12-11B</name>
    <dbReference type="NCBI Taxonomy" id="641524"/>
    <lineage>
        <taxon>Bacteria</taxon>
        <taxon>Pseudomonadati</taxon>
        <taxon>Bacteroidota</taxon>
        <taxon>Cytophagia</taxon>
        <taxon>Cytophagales</taxon>
        <taxon>Cyclobacteriaceae</taxon>
        <taxon>Cyclobacterium</taxon>
    </lineage>
</organism>
<dbReference type="InterPro" id="IPR015943">
    <property type="entry name" value="WD40/YVTN_repeat-like_dom_sf"/>
</dbReference>
<accession>S7WSX1</accession>
<dbReference type="Proteomes" id="UP000014974">
    <property type="component" value="Unassembled WGS sequence"/>
</dbReference>
<gene>
    <name evidence="2" type="ORF">ADICYQ_1198</name>
</gene>
<name>S7WSX1_9BACT</name>
<feature type="signal peptide" evidence="1">
    <location>
        <begin position="1"/>
        <end position="21"/>
    </location>
</feature>
<protein>
    <submittedName>
        <fullName evidence="2">Uncharacterized protein</fullName>
    </submittedName>
</protein>
<evidence type="ECO:0000256" key="1">
    <source>
        <dbReference type="SAM" id="SignalP"/>
    </source>
</evidence>
<reference evidence="2 3" key="1">
    <citation type="journal article" date="2013" name="Genome Announc.">
        <title>Draft Genome Sequence of Cyclobacterium qasimii Strain M12-11BT, Isolated from Arctic Marine Sediment.</title>
        <authorList>
            <person name="Shivaji S."/>
            <person name="Ara S."/>
            <person name="Singh A."/>
            <person name="Kumar Pinnaka A."/>
        </authorList>
    </citation>
    <scope>NUCLEOTIDE SEQUENCE [LARGE SCALE GENOMIC DNA]</scope>
    <source>
        <strain evidence="2 3">M12-11B</strain>
    </source>
</reference>
<dbReference type="RefSeq" id="WP_020893485.1">
    <property type="nucleotide sequence ID" value="NZ_ATNM01000057.1"/>
</dbReference>
<comment type="caution">
    <text evidence="2">The sequence shown here is derived from an EMBL/GenBank/DDBJ whole genome shotgun (WGS) entry which is preliminary data.</text>
</comment>
<evidence type="ECO:0000313" key="3">
    <source>
        <dbReference type="Proteomes" id="UP000014974"/>
    </source>
</evidence>
<dbReference type="STRING" id="641524.ADICYQ_1198"/>
<dbReference type="Gene3D" id="2.130.10.10">
    <property type="entry name" value="YVTN repeat-like/Quinoprotein amine dehydrogenase"/>
    <property type="match status" value="1"/>
</dbReference>
<proteinExistence type="predicted"/>